<evidence type="ECO:0000313" key="1">
    <source>
        <dbReference type="EMBL" id="RKS66858.1"/>
    </source>
</evidence>
<reference evidence="1 2" key="1">
    <citation type="submission" date="2018-10" db="EMBL/GenBank/DDBJ databases">
        <title>Genomic Encyclopedia of Archaeal and Bacterial Type Strains, Phase II (KMG-II): from individual species to whole genera.</title>
        <authorList>
            <person name="Goeker M."/>
        </authorList>
    </citation>
    <scope>NUCLEOTIDE SEQUENCE [LARGE SCALE GENOMIC DNA]</scope>
    <source>
        <strain evidence="1 2">DSM 15149</strain>
    </source>
</reference>
<evidence type="ECO:0000313" key="2">
    <source>
        <dbReference type="Proteomes" id="UP000280955"/>
    </source>
</evidence>
<gene>
    <name evidence="1" type="ORF">BDD30_1205</name>
</gene>
<comment type="caution">
    <text evidence="1">The sequence shown here is derived from an EMBL/GenBank/DDBJ whole genome shotgun (WGS) entry which is preliminary data.</text>
</comment>
<proteinExistence type="predicted"/>
<dbReference type="EMBL" id="RBLJ01000001">
    <property type="protein sequence ID" value="RKS66858.1"/>
    <property type="molecule type" value="Genomic_DNA"/>
</dbReference>
<dbReference type="Proteomes" id="UP000280955">
    <property type="component" value="Unassembled WGS sequence"/>
</dbReference>
<organism evidence="1 2">
    <name type="scientific">Photorhabdus asymbiotica</name>
    <dbReference type="NCBI Taxonomy" id="291112"/>
    <lineage>
        <taxon>Bacteria</taxon>
        <taxon>Pseudomonadati</taxon>
        <taxon>Pseudomonadota</taxon>
        <taxon>Gammaproteobacteria</taxon>
        <taxon>Enterobacterales</taxon>
        <taxon>Morganellaceae</taxon>
        <taxon>Photorhabdus</taxon>
    </lineage>
</organism>
<protein>
    <submittedName>
        <fullName evidence="1">Uncharacterized protein</fullName>
    </submittedName>
</protein>
<name>A0ABX9STZ6_9GAMM</name>
<keyword evidence="2" id="KW-1185">Reference proteome</keyword>
<accession>A0ABX9STZ6</accession>
<sequence length="35" mass="4146">MKNAREFCYGLGVVENCFFIKWFSTEPEQVEDKSL</sequence>